<dbReference type="PRINTS" id="PR00385">
    <property type="entry name" value="P450"/>
</dbReference>
<evidence type="ECO:0000256" key="9">
    <source>
        <dbReference type="ARBA" id="ARBA00023136"/>
    </source>
</evidence>
<evidence type="ECO:0000256" key="10">
    <source>
        <dbReference type="RuleBase" id="RU000461"/>
    </source>
</evidence>
<evidence type="ECO:0000256" key="3">
    <source>
        <dbReference type="ARBA" id="ARBA00022617"/>
    </source>
</evidence>
<dbReference type="PROSITE" id="PS00086">
    <property type="entry name" value="CYTOCHROME_P450"/>
    <property type="match status" value="1"/>
</dbReference>
<keyword evidence="8 10" id="KW-0408">Iron</keyword>
<keyword evidence="4" id="KW-0812">Transmembrane</keyword>
<evidence type="ECO:0000256" key="8">
    <source>
        <dbReference type="ARBA" id="ARBA00023004"/>
    </source>
</evidence>
<dbReference type="SUPFAM" id="SSF48264">
    <property type="entry name" value="Cytochrome P450"/>
    <property type="match status" value="1"/>
</dbReference>
<dbReference type="Pfam" id="PF00067">
    <property type="entry name" value="p450"/>
    <property type="match status" value="1"/>
</dbReference>
<dbReference type="InterPro" id="IPR050651">
    <property type="entry name" value="Plant_Cytochrome_P450_Monoox"/>
</dbReference>
<evidence type="ECO:0000313" key="11">
    <source>
        <dbReference type="EMBL" id="KAK8953517.1"/>
    </source>
</evidence>
<evidence type="ECO:0000256" key="6">
    <source>
        <dbReference type="ARBA" id="ARBA00022989"/>
    </source>
</evidence>
<dbReference type="PANTHER" id="PTHR47947:SF62">
    <property type="entry name" value="CYTOCHROME P450, FAMILY 81, SUBFAMILY D, POLYPEPTIDE 5"/>
    <property type="match status" value="1"/>
</dbReference>
<proteinExistence type="inferred from homology"/>
<keyword evidence="12" id="KW-1185">Reference proteome</keyword>
<evidence type="ECO:0000256" key="4">
    <source>
        <dbReference type="ARBA" id="ARBA00022692"/>
    </source>
</evidence>
<accession>A0ABR2LXD9</accession>
<sequence length="515" mass="57086">MEMISLVLGLSLLFFLLPLYAFRRSRHRHPGSYPPPSPLALPLLGHLHLLIKKPLHRSLAGLSAVHGPILSLRFGSRPVLHVASASAAEDCLSKNDAAFGNRPRFLAGKHLGYDYTTLVWAPYGPHWRNLRRIAAVEFFSPSRLNSFSSLMNQEAAAMVKAVDEAASGAAGVVELRPRLFDLSLNLILKMVAGKRPTGRSEELREIIRESFEVSGATNLADFIPALRLFDYKGLERRLIRLQGKRDDFLQELVDDRRREIGLPENIMIEGVGGELNGGRRCVIDELLSLQRRDPAQYTDELIKGLVVVLLSAGTDTSALTAEWALAMLLRNPASLAKVRAEIDRHVGSDRRMNESDLENLPYLRSVIKETLRLHPVAALIPAHESAADCSVGGFHVPKGVILLVNAWAIHRDPALWAAPESFRPERWEEEEEEGMRRKQGSVLFFGMGRRKCPGEGMALRVVGLALGLLVQCFEWDVDAFGGEVDLTEGTGLSMPMATSLKAACRRRQVMLNGIR</sequence>
<evidence type="ECO:0000256" key="2">
    <source>
        <dbReference type="ARBA" id="ARBA00010617"/>
    </source>
</evidence>
<keyword evidence="7 10" id="KW-0560">Oxidoreductase</keyword>
<dbReference type="Gene3D" id="1.10.630.10">
    <property type="entry name" value="Cytochrome P450"/>
    <property type="match status" value="1"/>
</dbReference>
<keyword evidence="6" id="KW-1133">Transmembrane helix</keyword>
<comment type="similarity">
    <text evidence="2 10">Belongs to the cytochrome P450 family.</text>
</comment>
<dbReference type="PANTHER" id="PTHR47947">
    <property type="entry name" value="CYTOCHROME P450 82C3-RELATED"/>
    <property type="match status" value="1"/>
</dbReference>
<dbReference type="InterPro" id="IPR036396">
    <property type="entry name" value="Cyt_P450_sf"/>
</dbReference>
<name>A0ABR2LXD9_9ASPA</name>
<keyword evidence="10" id="KW-0503">Monooxygenase</keyword>
<dbReference type="InterPro" id="IPR001128">
    <property type="entry name" value="Cyt_P450"/>
</dbReference>
<dbReference type="InterPro" id="IPR017972">
    <property type="entry name" value="Cyt_P450_CS"/>
</dbReference>
<dbReference type="PRINTS" id="PR00463">
    <property type="entry name" value="EP450I"/>
</dbReference>
<dbReference type="InterPro" id="IPR002401">
    <property type="entry name" value="Cyt_P450_E_grp-I"/>
</dbReference>
<keyword evidence="3 10" id="KW-0349">Heme</keyword>
<keyword evidence="9" id="KW-0472">Membrane</keyword>
<dbReference type="Proteomes" id="UP001412067">
    <property type="component" value="Unassembled WGS sequence"/>
</dbReference>
<dbReference type="EMBL" id="JBBWWR010000014">
    <property type="protein sequence ID" value="KAK8953517.1"/>
    <property type="molecule type" value="Genomic_DNA"/>
</dbReference>
<organism evidence="11 12">
    <name type="scientific">Platanthera guangdongensis</name>
    <dbReference type="NCBI Taxonomy" id="2320717"/>
    <lineage>
        <taxon>Eukaryota</taxon>
        <taxon>Viridiplantae</taxon>
        <taxon>Streptophyta</taxon>
        <taxon>Embryophyta</taxon>
        <taxon>Tracheophyta</taxon>
        <taxon>Spermatophyta</taxon>
        <taxon>Magnoliopsida</taxon>
        <taxon>Liliopsida</taxon>
        <taxon>Asparagales</taxon>
        <taxon>Orchidaceae</taxon>
        <taxon>Orchidoideae</taxon>
        <taxon>Orchideae</taxon>
        <taxon>Orchidinae</taxon>
        <taxon>Platanthera</taxon>
    </lineage>
</organism>
<evidence type="ECO:0000313" key="12">
    <source>
        <dbReference type="Proteomes" id="UP001412067"/>
    </source>
</evidence>
<reference evidence="11 12" key="1">
    <citation type="journal article" date="2022" name="Nat. Plants">
        <title>Genomes of leafy and leafless Platanthera orchids illuminate the evolution of mycoheterotrophy.</title>
        <authorList>
            <person name="Li M.H."/>
            <person name="Liu K.W."/>
            <person name="Li Z."/>
            <person name="Lu H.C."/>
            <person name="Ye Q.L."/>
            <person name="Zhang D."/>
            <person name="Wang J.Y."/>
            <person name="Li Y.F."/>
            <person name="Zhong Z.M."/>
            <person name="Liu X."/>
            <person name="Yu X."/>
            <person name="Liu D.K."/>
            <person name="Tu X.D."/>
            <person name="Liu B."/>
            <person name="Hao Y."/>
            <person name="Liao X.Y."/>
            <person name="Jiang Y.T."/>
            <person name="Sun W.H."/>
            <person name="Chen J."/>
            <person name="Chen Y.Q."/>
            <person name="Ai Y."/>
            <person name="Zhai J.W."/>
            <person name="Wu S.S."/>
            <person name="Zhou Z."/>
            <person name="Hsiao Y.Y."/>
            <person name="Wu W.L."/>
            <person name="Chen Y.Y."/>
            <person name="Lin Y.F."/>
            <person name="Hsu J.L."/>
            <person name="Li C.Y."/>
            <person name="Wang Z.W."/>
            <person name="Zhao X."/>
            <person name="Zhong W.Y."/>
            <person name="Ma X.K."/>
            <person name="Ma L."/>
            <person name="Huang J."/>
            <person name="Chen G.Z."/>
            <person name="Huang M.Z."/>
            <person name="Huang L."/>
            <person name="Peng D.H."/>
            <person name="Luo Y.B."/>
            <person name="Zou S.Q."/>
            <person name="Chen S.P."/>
            <person name="Lan S."/>
            <person name="Tsai W.C."/>
            <person name="Van de Peer Y."/>
            <person name="Liu Z.J."/>
        </authorList>
    </citation>
    <scope>NUCLEOTIDE SEQUENCE [LARGE SCALE GENOMIC DNA]</scope>
    <source>
        <strain evidence="11">Lor288</strain>
    </source>
</reference>
<gene>
    <name evidence="11" type="primary">CYP81E1</name>
    <name evidence="11" type="ORF">KSP40_PGU014335</name>
</gene>
<comment type="subcellular location">
    <subcellularLocation>
        <location evidence="1">Membrane</location>
        <topology evidence="1">Single-pass membrane protein</topology>
    </subcellularLocation>
</comment>
<evidence type="ECO:0000256" key="5">
    <source>
        <dbReference type="ARBA" id="ARBA00022723"/>
    </source>
</evidence>
<comment type="caution">
    <text evidence="11">The sequence shown here is derived from an EMBL/GenBank/DDBJ whole genome shotgun (WGS) entry which is preliminary data.</text>
</comment>
<keyword evidence="5 10" id="KW-0479">Metal-binding</keyword>
<evidence type="ECO:0000256" key="7">
    <source>
        <dbReference type="ARBA" id="ARBA00023002"/>
    </source>
</evidence>
<evidence type="ECO:0000256" key="1">
    <source>
        <dbReference type="ARBA" id="ARBA00004167"/>
    </source>
</evidence>
<protein>
    <submittedName>
        <fullName evidence="11">Isoflavone 2'-hydroxylase</fullName>
    </submittedName>
</protein>